<reference evidence="1 2" key="1">
    <citation type="submission" date="2018-11" db="EMBL/GenBank/DDBJ databases">
        <authorList>
            <consortium name="Pathogen Informatics"/>
        </authorList>
    </citation>
    <scope>NUCLEOTIDE SEQUENCE [LARGE SCALE GENOMIC DNA]</scope>
</reference>
<reference evidence="3" key="2">
    <citation type="submission" date="2019-09" db="UniProtKB">
        <authorList>
            <consortium name="WormBaseParasite"/>
        </authorList>
    </citation>
    <scope>IDENTIFICATION</scope>
</reference>
<evidence type="ECO:0000313" key="3">
    <source>
        <dbReference type="WBParaSite" id="HPBE_0000642501-mRNA-1"/>
    </source>
</evidence>
<gene>
    <name evidence="1" type="ORF">HPBE_LOCUS6426</name>
</gene>
<organism evidence="1">
    <name type="scientific">Heligmosomoides polygyrus</name>
    <name type="common">Parasitic roundworm</name>
    <dbReference type="NCBI Taxonomy" id="6339"/>
    <lineage>
        <taxon>Eukaryota</taxon>
        <taxon>Metazoa</taxon>
        <taxon>Ecdysozoa</taxon>
        <taxon>Nematoda</taxon>
        <taxon>Chromadorea</taxon>
        <taxon>Rhabditida</taxon>
        <taxon>Rhabditina</taxon>
        <taxon>Rhabditomorpha</taxon>
        <taxon>Strongyloidea</taxon>
        <taxon>Heligmosomidae</taxon>
        <taxon>Heligmosomoides</taxon>
    </lineage>
</organism>
<evidence type="ECO:0000313" key="1">
    <source>
        <dbReference type="EMBL" id="VDO68186.1"/>
    </source>
</evidence>
<dbReference type="Proteomes" id="UP000050761">
    <property type="component" value="Unassembled WGS sequence"/>
</dbReference>
<name>A0A3P7X535_HELPZ</name>
<dbReference type="WBParaSite" id="HPBE_0000642501-mRNA-1">
    <property type="protein sequence ID" value="HPBE_0000642501-mRNA-1"/>
    <property type="gene ID" value="HPBE_0000642501"/>
</dbReference>
<dbReference type="OrthoDB" id="5821057at2759"/>
<proteinExistence type="predicted"/>
<keyword evidence="2" id="KW-1185">Reference proteome</keyword>
<dbReference type="AlphaFoldDB" id="A0A3P7X535"/>
<evidence type="ECO:0000313" key="2">
    <source>
        <dbReference type="Proteomes" id="UP000050761"/>
    </source>
</evidence>
<accession>A0A3P7X535</accession>
<protein>
    <submittedName>
        <fullName evidence="1 3">Uncharacterized protein</fullName>
    </submittedName>
</protein>
<dbReference type="EMBL" id="UZAH01025661">
    <property type="protein sequence ID" value="VDO68186.1"/>
    <property type="molecule type" value="Genomic_DNA"/>
</dbReference>
<sequence>MLILRPSTDGVCGLPEYINSLPDYAQVELRDLWSTYISGTPCDKELAIQQDVLNVVNTFSRDFVEKSTFHRESNGCLKKPLVRKTTVSARSHKTFLTETAALKSGFFQATIDDIATKRFNNRHATFLHSVPPEVRRKFEKVWNDDDIPSEALRTLKIQTLAVSLLTGKQLEEYNRWATKRRYVLKAREHELRRLSPDAKRTLRRISNRCMLSRSDASHG</sequence>